<comment type="caution">
    <text evidence="1">The sequence shown here is derived from an EMBL/GenBank/DDBJ whole genome shotgun (WGS) entry which is preliminary data.</text>
</comment>
<name>A0A0G1W3H3_9BACT</name>
<dbReference type="AlphaFoldDB" id="A0A0G1W3H3"/>
<evidence type="ECO:0000313" key="2">
    <source>
        <dbReference type="Proteomes" id="UP000034588"/>
    </source>
</evidence>
<organism evidence="1 2">
    <name type="scientific">Candidatus Gottesmanbacteria bacterium GW2011_GWB1_49_7</name>
    <dbReference type="NCBI Taxonomy" id="1618448"/>
    <lineage>
        <taxon>Bacteria</taxon>
        <taxon>Candidatus Gottesmaniibacteriota</taxon>
    </lineage>
</organism>
<dbReference type="EMBL" id="LCQD01000003">
    <property type="protein sequence ID" value="KKW13248.1"/>
    <property type="molecule type" value="Genomic_DNA"/>
</dbReference>
<dbReference type="Proteomes" id="UP000034588">
    <property type="component" value="Unassembled WGS sequence"/>
</dbReference>
<proteinExistence type="predicted"/>
<gene>
    <name evidence="1" type="ORF">UY48_C0003G0070</name>
</gene>
<protein>
    <submittedName>
        <fullName evidence="1">Uncharacterized protein</fullName>
    </submittedName>
</protein>
<reference evidence="1 2" key="1">
    <citation type="journal article" date="2015" name="Nature">
        <title>rRNA introns, odd ribosomes, and small enigmatic genomes across a large radiation of phyla.</title>
        <authorList>
            <person name="Brown C.T."/>
            <person name="Hug L.A."/>
            <person name="Thomas B.C."/>
            <person name="Sharon I."/>
            <person name="Castelle C.J."/>
            <person name="Singh A."/>
            <person name="Wilkins M.J."/>
            <person name="Williams K.H."/>
            <person name="Banfield J.F."/>
        </authorList>
    </citation>
    <scope>NUCLEOTIDE SEQUENCE [LARGE SCALE GENOMIC DNA]</scope>
</reference>
<sequence length="74" mass="8120">MACYTRIVILENTRTNQEARRLLGLPLEGSLSVDDARRVRIEAGVLKARTALLTLAPGAFIVRDGNKLTVQVSQ</sequence>
<evidence type="ECO:0000313" key="1">
    <source>
        <dbReference type="EMBL" id="KKW13248.1"/>
    </source>
</evidence>
<accession>A0A0G1W3H3</accession>